<dbReference type="EMBL" id="JBHTIS010002833">
    <property type="protein sequence ID" value="MFD1050431.1"/>
    <property type="molecule type" value="Genomic_DNA"/>
</dbReference>
<organism evidence="1 2">
    <name type="scientific">Kibdelosporangium lantanae</name>
    <dbReference type="NCBI Taxonomy" id="1497396"/>
    <lineage>
        <taxon>Bacteria</taxon>
        <taxon>Bacillati</taxon>
        <taxon>Actinomycetota</taxon>
        <taxon>Actinomycetes</taxon>
        <taxon>Pseudonocardiales</taxon>
        <taxon>Pseudonocardiaceae</taxon>
        <taxon>Kibdelosporangium</taxon>
    </lineage>
</organism>
<protein>
    <submittedName>
        <fullName evidence="1">ScyD/ScyE family protein</fullName>
    </submittedName>
</protein>
<dbReference type="Proteomes" id="UP001597045">
    <property type="component" value="Unassembled WGS sequence"/>
</dbReference>
<feature type="non-terminal residue" evidence="1">
    <location>
        <position position="148"/>
    </location>
</feature>
<name>A0ABW3MIN1_9PSEU</name>
<comment type="caution">
    <text evidence="1">The sequence shown here is derived from an EMBL/GenBank/DDBJ whole genome shotgun (WGS) entry which is preliminary data.</text>
</comment>
<sequence length="148" mass="14702">MVAAPVVALAGGLSVVAGGLDNPRGLAFASDGSLYVAEGGRGGGGPCVAGPEGTSCFGTSGAITRVRYGHQERVLRGLPSVAAPDGSNAIGPSDVSESLGRVNFTVGLGLNPATRSQFPAPGQQLATLQRLNGRQITDLGAYEADANP</sequence>
<dbReference type="InterPro" id="IPR048031">
    <property type="entry name" value="ScyD/ScyE-like"/>
</dbReference>
<evidence type="ECO:0000313" key="2">
    <source>
        <dbReference type="Proteomes" id="UP001597045"/>
    </source>
</evidence>
<keyword evidence="2" id="KW-1185">Reference proteome</keyword>
<proteinExistence type="predicted"/>
<dbReference type="NCBIfam" id="NF033206">
    <property type="entry name" value="ScyE_fam"/>
    <property type="match status" value="1"/>
</dbReference>
<accession>A0ABW3MIN1</accession>
<dbReference type="SUPFAM" id="SSF101898">
    <property type="entry name" value="NHL repeat"/>
    <property type="match status" value="1"/>
</dbReference>
<gene>
    <name evidence="1" type="ORF">ACFQ1S_35350</name>
</gene>
<reference evidence="2" key="1">
    <citation type="journal article" date="2019" name="Int. J. Syst. Evol. Microbiol.">
        <title>The Global Catalogue of Microorganisms (GCM) 10K type strain sequencing project: providing services to taxonomists for standard genome sequencing and annotation.</title>
        <authorList>
            <consortium name="The Broad Institute Genomics Platform"/>
            <consortium name="The Broad Institute Genome Sequencing Center for Infectious Disease"/>
            <person name="Wu L."/>
            <person name="Ma J."/>
        </authorList>
    </citation>
    <scope>NUCLEOTIDE SEQUENCE [LARGE SCALE GENOMIC DNA]</scope>
    <source>
        <strain evidence="2">JCM 31486</strain>
    </source>
</reference>
<evidence type="ECO:0000313" key="1">
    <source>
        <dbReference type="EMBL" id="MFD1050431.1"/>
    </source>
</evidence>